<feature type="region of interest" description="Disordered" evidence="1">
    <location>
        <begin position="164"/>
        <end position="209"/>
    </location>
</feature>
<dbReference type="OrthoDB" id="786726at2759"/>
<dbReference type="AlphaFoldDB" id="A0A5B6VN95"/>
<proteinExistence type="predicted"/>
<reference evidence="4" key="1">
    <citation type="journal article" date="2019" name="Plant Biotechnol. J.">
        <title>Genome sequencing of the Australian wild diploid species Gossypium australe highlights disease resistance and delayed gland morphogenesis.</title>
        <authorList>
            <person name="Cai Y."/>
            <person name="Cai X."/>
            <person name="Wang Q."/>
            <person name="Wang P."/>
            <person name="Zhang Y."/>
            <person name="Cai C."/>
            <person name="Xu Y."/>
            <person name="Wang K."/>
            <person name="Zhou Z."/>
            <person name="Wang C."/>
            <person name="Geng S."/>
            <person name="Li B."/>
            <person name="Dong Q."/>
            <person name="Hou Y."/>
            <person name="Wang H."/>
            <person name="Ai P."/>
            <person name="Liu Z."/>
            <person name="Yi F."/>
            <person name="Sun M."/>
            <person name="An G."/>
            <person name="Cheng J."/>
            <person name="Zhang Y."/>
            <person name="Shi Q."/>
            <person name="Xie Y."/>
            <person name="Shi X."/>
            <person name="Chang Y."/>
            <person name="Huang F."/>
            <person name="Chen Y."/>
            <person name="Hong S."/>
            <person name="Mi L."/>
            <person name="Sun Q."/>
            <person name="Zhang L."/>
            <person name="Zhou B."/>
            <person name="Peng R."/>
            <person name="Zhang X."/>
            <person name="Liu F."/>
        </authorList>
    </citation>
    <scope>NUCLEOTIDE SEQUENCE [LARGE SCALE GENOMIC DNA]</scope>
    <source>
        <strain evidence="4">cv. PA1801</strain>
    </source>
</reference>
<organism evidence="3 4">
    <name type="scientific">Gossypium australe</name>
    <dbReference type="NCBI Taxonomy" id="47621"/>
    <lineage>
        <taxon>Eukaryota</taxon>
        <taxon>Viridiplantae</taxon>
        <taxon>Streptophyta</taxon>
        <taxon>Embryophyta</taxon>
        <taxon>Tracheophyta</taxon>
        <taxon>Spermatophyta</taxon>
        <taxon>Magnoliopsida</taxon>
        <taxon>eudicotyledons</taxon>
        <taxon>Gunneridae</taxon>
        <taxon>Pentapetalae</taxon>
        <taxon>rosids</taxon>
        <taxon>malvids</taxon>
        <taxon>Malvales</taxon>
        <taxon>Malvaceae</taxon>
        <taxon>Malvoideae</taxon>
        <taxon>Gossypium</taxon>
    </lineage>
</organism>
<feature type="compositionally biased region" description="Polar residues" evidence="1">
    <location>
        <begin position="104"/>
        <end position="120"/>
    </location>
</feature>
<evidence type="ECO:0000256" key="1">
    <source>
        <dbReference type="SAM" id="MobiDB-lite"/>
    </source>
</evidence>
<dbReference type="PANTHER" id="PTHR34482:SF36">
    <property type="entry name" value="RETROTRANSPOSON GAG DOMAIN-CONTAINING PROTEIN"/>
    <property type="match status" value="1"/>
</dbReference>
<dbReference type="InterPro" id="IPR001878">
    <property type="entry name" value="Znf_CCHC"/>
</dbReference>
<dbReference type="GO" id="GO:0008270">
    <property type="term" value="F:zinc ion binding"/>
    <property type="evidence" value="ECO:0007669"/>
    <property type="project" value="InterPro"/>
</dbReference>
<comment type="caution">
    <text evidence="3">The sequence shown here is derived from an EMBL/GenBank/DDBJ whole genome shotgun (WGS) entry which is preliminary data.</text>
</comment>
<dbReference type="Pfam" id="PF00098">
    <property type="entry name" value="zf-CCHC"/>
    <property type="match status" value="1"/>
</dbReference>
<name>A0A5B6VN95_9ROSI</name>
<feature type="compositionally biased region" description="Polar residues" evidence="1">
    <location>
        <begin position="171"/>
        <end position="180"/>
    </location>
</feature>
<dbReference type="PANTHER" id="PTHR34482">
    <property type="entry name" value="DNA DAMAGE-INDUCIBLE PROTEIN 1-LIKE"/>
    <property type="match status" value="1"/>
</dbReference>
<gene>
    <name evidence="3" type="ORF">EPI10_016205</name>
</gene>
<sequence>MTVTGYEHEFIRLREYARECVSTEAIMCKRFEDGLNEDVHLFVGVLELKEFVVSFDRTYRADELSRDSRKRQLGKSFQPSSNKSREFTIRSAPSAGFSHRSKGKQYSGSKAQTTSVSSVGNARPSRQECPQCGRFHPGKCRANERAYFKCGSPDHFIRDCPEMGEKEKSQSARSGSTTKVRSQRNLRNRTSSKNTSREQTARSEGRAPARTYAIHARTFSLYDAHVEALIDP</sequence>
<keyword evidence="4" id="KW-1185">Reference proteome</keyword>
<feature type="domain" description="CCHC-type" evidence="2">
    <location>
        <begin position="148"/>
        <end position="162"/>
    </location>
</feature>
<evidence type="ECO:0000313" key="3">
    <source>
        <dbReference type="EMBL" id="KAA3470497.1"/>
    </source>
</evidence>
<dbReference type="Gene3D" id="4.10.60.10">
    <property type="entry name" value="Zinc finger, CCHC-type"/>
    <property type="match status" value="1"/>
</dbReference>
<dbReference type="GO" id="GO:0003676">
    <property type="term" value="F:nucleic acid binding"/>
    <property type="evidence" value="ECO:0007669"/>
    <property type="project" value="InterPro"/>
</dbReference>
<evidence type="ECO:0000313" key="4">
    <source>
        <dbReference type="Proteomes" id="UP000325315"/>
    </source>
</evidence>
<protein>
    <submittedName>
        <fullName evidence="3">Gag-Pol polyprotein</fullName>
    </submittedName>
</protein>
<feature type="compositionally biased region" description="Basic and acidic residues" evidence="1">
    <location>
        <begin position="195"/>
        <end position="207"/>
    </location>
</feature>
<accession>A0A5B6VN95</accession>
<dbReference type="EMBL" id="SMMG02000006">
    <property type="protein sequence ID" value="KAA3470497.1"/>
    <property type="molecule type" value="Genomic_DNA"/>
</dbReference>
<evidence type="ECO:0000259" key="2">
    <source>
        <dbReference type="Pfam" id="PF00098"/>
    </source>
</evidence>
<dbReference type="Proteomes" id="UP000325315">
    <property type="component" value="Unassembled WGS sequence"/>
</dbReference>
<feature type="region of interest" description="Disordered" evidence="1">
    <location>
        <begin position="68"/>
        <end position="135"/>
    </location>
</feature>